<evidence type="ECO:0000313" key="2">
    <source>
        <dbReference type="Proteomes" id="UP000834106"/>
    </source>
</evidence>
<proteinExistence type="predicted"/>
<gene>
    <name evidence="1" type="ORF">FPE_LOCUS241</name>
</gene>
<sequence length="147" mass="17043">MRRYQSRHGRRRLFRERRRLDPFFATLLCLLSLRLSDPLVTASFTAGRRYLNPEPRTSLAEVDQQMAPQFENLNKSLIELLETLAAKIHGMICEFFCVIVSSEKGTSKNKETDDPVHEKAVLENLMDLLLTKKMCSINFLFPKLPKT</sequence>
<organism evidence="1 2">
    <name type="scientific">Fraxinus pennsylvanica</name>
    <dbReference type="NCBI Taxonomy" id="56036"/>
    <lineage>
        <taxon>Eukaryota</taxon>
        <taxon>Viridiplantae</taxon>
        <taxon>Streptophyta</taxon>
        <taxon>Embryophyta</taxon>
        <taxon>Tracheophyta</taxon>
        <taxon>Spermatophyta</taxon>
        <taxon>Magnoliopsida</taxon>
        <taxon>eudicotyledons</taxon>
        <taxon>Gunneridae</taxon>
        <taxon>Pentapetalae</taxon>
        <taxon>asterids</taxon>
        <taxon>lamiids</taxon>
        <taxon>Lamiales</taxon>
        <taxon>Oleaceae</taxon>
        <taxon>Oleeae</taxon>
        <taxon>Fraxinus</taxon>
    </lineage>
</organism>
<name>A0AAD1YL38_9LAMI</name>
<protein>
    <submittedName>
        <fullName evidence="1">Uncharacterized protein</fullName>
    </submittedName>
</protein>
<reference evidence="1" key="1">
    <citation type="submission" date="2023-05" db="EMBL/GenBank/DDBJ databases">
        <authorList>
            <person name="Huff M."/>
        </authorList>
    </citation>
    <scope>NUCLEOTIDE SEQUENCE</scope>
</reference>
<dbReference type="EMBL" id="OU503036">
    <property type="protein sequence ID" value="CAI9752810.1"/>
    <property type="molecule type" value="Genomic_DNA"/>
</dbReference>
<evidence type="ECO:0000313" key="1">
    <source>
        <dbReference type="EMBL" id="CAI9752810.1"/>
    </source>
</evidence>
<dbReference type="Proteomes" id="UP000834106">
    <property type="component" value="Chromosome 1"/>
</dbReference>
<dbReference type="AlphaFoldDB" id="A0AAD1YL38"/>
<accession>A0AAD1YL38</accession>
<keyword evidence="2" id="KW-1185">Reference proteome</keyword>